<keyword evidence="2" id="KW-0472">Membrane</keyword>
<dbReference type="Proteomes" id="UP001190700">
    <property type="component" value="Unassembled WGS sequence"/>
</dbReference>
<organism evidence="4 5">
    <name type="scientific">Cymbomonas tetramitiformis</name>
    <dbReference type="NCBI Taxonomy" id="36881"/>
    <lineage>
        <taxon>Eukaryota</taxon>
        <taxon>Viridiplantae</taxon>
        <taxon>Chlorophyta</taxon>
        <taxon>Pyramimonadophyceae</taxon>
        <taxon>Pyramimonadales</taxon>
        <taxon>Pyramimonadaceae</taxon>
        <taxon>Cymbomonas</taxon>
    </lineage>
</organism>
<reference evidence="4 5" key="1">
    <citation type="journal article" date="2015" name="Genome Biol. Evol.">
        <title>Comparative Genomics of a Bacterivorous Green Alga Reveals Evolutionary Causalities and Consequences of Phago-Mixotrophic Mode of Nutrition.</title>
        <authorList>
            <person name="Burns J.A."/>
            <person name="Paasch A."/>
            <person name="Narechania A."/>
            <person name="Kim E."/>
        </authorList>
    </citation>
    <scope>NUCLEOTIDE SEQUENCE [LARGE SCALE GENOMIC DNA]</scope>
    <source>
        <strain evidence="4 5">PLY_AMNH</strain>
    </source>
</reference>
<keyword evidence="2" id="KW-1133">Transmembrane helix</keyword>
<evidence type="ECO:0000313" key="4">
    <source>
        <dbReference type="EMBL" id="KAK3261736.1"/>
    </source>
</evidence>
<proteinExistence type="predicted"/>
<evidence type="ECO:0000256" key="2">
    <source>
        <dbReference type="SAM" id="Phobius"/>
    </source>
</evidence>
<gene>
    <name evidence="4" type="ORF">CYMTET_29364</name>
</gene>
<feature type="region of interest" description="Disordered" evidence="1">
    <location>
        <begin position="329"/>
        <end position="395"/>
    </location>
</feature>
<keyword evidence="2" id="KW-0812">Transmembrane</keyword>
<evidence type="ECO:0008006" key="6">
    <source>
        <dbReference type="Google" id="ProtNLM"/>
    </source>
</evidence>
<feature type="chain" id="PRO_5042239449" description="SAM domain-containing protein" evidence="3">
    <location>
        <begin position="17"/>
        <end position="470"/>
    </location>
</feature>
<evidence type="ECO:0000256" key="3">
    <source>
        <dbReference type="SAM" id="SignalP"/>
    </source>
</evidence>
<dbReference type="AlphaFoldDB" id="A0AAE0KV02"/>
<sequence>MKTFCSAVIMLAPAMAADLMESGKLVLTTFRDASCESDKHATNTITLNECTEAESSSMYTITTCDRSTFQFNRYLDSACTELLAPYNGQVGVCFKVGVDADTGNDLYGIPECEEESEDGYSTLEIVGVVMGLLGAMCFLCLCFGALKVWLKKSEAKRRERDFGVEGGEEWTPSSRPADVYASPAGAAGGKFPAAPPVGPQSIAMQRSAVSIQEAASSHGSFKSYDNPLSQSDLFVAPAPPTNLDLRREQLMAFFEQHDPLRVDDVERMLEHSTPGEISIELQREYGSDPFSEVKHEAGSSRAHNEVPTDVKLHLQAVTTDLRAKFMQQMEPSAQAPQLTPGPARAPPGSEGDDDSSGASSVLSEEENQDSSAPVPAPAVSPVPAVGTTPDSTAPRRAIQRELSFSEYNSDDVIELLESLNIPSGVVKMRGITGESMSEMTMDDMIMRLEISKADVARLYTALRTEFPQYY</sequence>
<name>A0AAE0KV02_9CHLO</name>
<feature type="region of interest" description="Disordered" evidence="1">
    <location>
        <begin position="160"/>
        <end position="181"/>
    </location>
</feature>
<accession>A0AAE0KV02</accession>
<keyword evidence="5" id="KW-1185">Reference proteome</keyword>
<evidence type="ECO:0000256" key="1">
    <source>
        <dbReference type="SAM" id="MobiDB-lite"/>
    </source>
</evidence>
<dbReference type="EMBL" id="LGRX02016699">
    <property type="protein sequence ID" value="KAK3261736.1"/>
    <property type="molecule type" value="Genomic_DNA"/>
</dbReference>
<feature type="transmembrane region" description="Helical" evidence="2">
    <location>
        <begin position="125"/>
        <end position="150"/>
    </location>
</feature>
<feature type="signal peptide" evidence="3">
    <location>
        <begin position="1"/>
        <end position="16"/>
    </location>
</feature>
<protein>
    <recommendedName>
        <fullName evidence="6">SAM domain-containing protein</fullName>
    </recommendedName>
</protein>
<keyword evidence="3" id="KW-0732">Signal</keyword>
<evidence type="ECO:0000313" key="5">
    <source>
        <dbReference type="Proteomes" id="UP001190700"/>
    </source>
</evidence>
<comment type="caution">
    <text evidence="4">The sequence shown here is derived from an EMBL/GenBank/DDBJ whole genome shotgun (WGS) entry which is preliminary data.</text>
</comment>